<dbReference type="RefSeq" id="WP_279529637.1">
    <property type="nucleotide sequence ID" value="NZ_CP122312.1"/>
</dbReference>
<dbReference type="Proteomes" id="UP001596447">
    <property type="component" value="Unassembled WGS sequence"/>
</dbReference>
<evidence type="ECO:0000256" key="1">
    <source>
        <dbReference type="SAM" id="Phobius"/>
    </source>
</evidence>
<keyword evidence="3" id="KW-1185">Reference proteome</keyword>
<evidence type="ECO:0000313" key="2">
    <source>
        <dbReference type="EMBL" id="MFC7199710.1"/>
    </source>
</evidence>
<keyword evidence="1" id="KW-1133">Transmembrane helix</keyword>
<gene>
    <name evidence="2" type="ORF">ACFQJ9_09855</name>
</gene>
<keyword evidence="1" id="KW-0472">Membrane</keyword>
<feature type="transmembrane region" description="Helical" evidence="1">
    <location>
        <begin position="64"/>
        <end position="85"/>
    </location>
</feature>
<sequence length="104" mass="11369">MKDDPILDLFRGASVVAVFFLTLVLLFFLPRPGYQTSRLVLFAVVLFVGWVGAAGAIFSRSNLLVAGAVGQFLLGFWNFTIGVCWSEAYSSLPHSSSAKIHGEW</sequence>
<name>A0ABD5Z3J5_9EURY</name>
<reference evidence="2 3" key="1">
    <citation type="journal article" date="2019" name="Int. J. Syst. Evol. Microbiol.">
        <title>The Global Catalogue of Microorganisms (GCM) 10K type strain sequencing project: providing services to taxonomists for standard genome sequencing and annotation.</title>
        <authorList>
            <consortium name="The Broad Institute Genomics Platform"/>
            <consortium name="The Broad Institute Genome Sequencing Center for Infectious Disease"/>
            <person name="Wu L."/>
            <person name="Ma J."/>
        </authorList>
    </citation>
    <scope>NUCLEOTIDE SEQUENCE [LARGE SCALE GENOMIC DNA]</scope>
    <source>
        <strain evidence="2 3">XZGYJ-43</strain>
    </source>
</reference>
<accession>A0ABD5Z3J5</accession>
<proteinExistence type="predicted"/>
<evidence type="ECO:0000313" key="3">
    <source>
        <dbReference type="Proteomes" id="UP001596447"/>
    </source>
</evidence>
<keyword evidence="1" id="KW-0812">Transmembrane</keyword>
<dbReference type="AlphaFoldDB" id="A0ABD5Z3J5"/>
<dbReference type="EMBL" id="JBHTAR010000011">
    <property type="protein sequence ID" value="MFC7199710.1"/>
    <property type="molecule type" value="Genomic_DNA"/>
</dbReference>
<comment type="caution">
    <text evidence="2">The sequence shown here is derived from an EMBL/GenBank/DDBJ whole genome shotgun (WGS) entry which is preliminary data.</text>
</comment>
<organism evidence="2 3">
    <name type="scientific">Halospeciosus flavus</name>
    <dbReference type="NCBI Taxonomy" id="3032283"/>
    <lineage>
        <taxon>Archaea</taxon>
        <taxon>Methanobacteriati</taxon>
        <taxon>Methanobacteriota</taxon>
        <taxon>Stenosarchaea group</taxon>
        <taxon>Halobacteria</taxon>
        <taxon>Halobacteriales</taxon>
        <taxon>Halobacteriaceae</taxon>
        <taxon>Halospeciosus</taxon>
    </lineage>
</organism>
<feature type="transmembrane region" description="Helical" evidence="1">
    <location>
        <begin position="39"/>
        <end position="58"/>
    </location>
</feature>
<feature type="transmembrane region" description="Helical" evidence="1">
    <location>
        <begin position="12"/>
        <end position="30"/>
    </location>
</feature>
<protein>
    <submittedName>
        <fullName evidence="2">Uncharacterized protein</fullName>
    </submittedName>
</protein>